<dbReference type="VEuPathDB" id="FungiDB:M_BR32_EuGene_00049711"/>
<dbReference type="AlphaFoldDB" id="A0A4V1C6D1"/>
<sequence length="57" mass="6300">MAPSLGLTDSFEENAGPLLALGLSPSQHPRITTWDLSRHGHLGYHIPDISYFVRAKK</sequence>
<gene>
    <name evidence="1" type="ORF">PoMZ_04426</name>
</gene>
<organism evidence="1 2">
    <name type="scientific">Pyricularia oryzae</name>
    <name type="common">Rice blast fungus</name>
    <name type="synonym">Magnaporthe oryzae</name>
    <dbReference type="NCBI Taxonomy" id="318829"/>
    <lineage>
        <taxon>Eukaryota</taxon>
        <taxon>Fungi</taxon>
        <taxon>Dikarya</taxon>
        <taxon>Ascomycota</taxon>
        <taxon>Pezizomycotina</taxon>
        <taxon>Sordariomycetes</taxon>
        <taxon>Sordariomycetidae</taxon>
        <taxon>Magnaporthales</taxon>
        <taxon>Pyriculariaceae</taxon>
        <taxon>Pyricularia</taxon>
    </lineage>
</organism>
<proteinExistence type="predicted"/>
<name>A0A4V1C6D1_PYROR</name>
<evidence type="ECO:0000313" key="1">
    <source>
        <dbReference type="EMBL" id="QBZ59465.1"/>
    </source>
</evidence>
<evidence type="ECO:0000313" key="2">
    <source>
        <dbReference type="Proteomes" id="UP000294847"/>
    </source>
</evidence>
<dbReference type="Proteomes" id="UP000294847">
    <property type="component" value="Chromosome 3"/>
</dbReference>
<reference evidence="1 2" key="1">
    <citation type="journal article" date="2019" name="Mol. Biol. Evol.">
        <title>Blast fungal genomes show frequent chromosomal changes, gene gains and losses, and effector gene turnover.</title>
        <authorList>
            <person name="Gomez Luciano L.B."/>
            <person name="Jason Tsai I."/>
            <person name="Chuma I."/>
            <person name="Tosa Y."/>
            <person name="Chen Y.H."/>
            <person name="Li J.Y."/>
            <person name="Li M.Y."/>
            <person name="Jade Lu M.Y."/>
            <person name="Nakayashiki H."/>
            <person name="Li W.H."/>
        </authorList>
    </citation>
    <scope>NUCLEOTIDE SEQUENCE [LARGE SCALE GENOMIC DNA]</scope>
    <source>
        <strain evidence="1">MZ5-1-6</strain>
    </source>
</reference>
<accession>A0A4V1C6D1</accession>
<protein>
    <submittedName>
        <fullName evidence="1">Uncharacterized protein</fullName>
    </submittedName>
</protein>
<dbReference type="EMBL" id="CP034206">
    <property type="protein sequence ID" value="QBZ59465.1"/>
    <property type="molecule type" value="Genomic_DNA"/>
</dbReference>